<dbReference type="SUPFAM" id="SSF51161">
    <property type="entry name" value="Trimeric LpxA-like enzymes"/>
    <property type="match status" value="1"/>
</dbReference>
<dbReference type="InterPro" id="IPR001451">
    <property type="entry name" value="Hexapep"/>
</dbReference>
<keyword evidence="3" id="KW-0012">Acyltransferase</keyword>
<dbReference type="GO" id="GO:0016746">
    <property type="term" value="F:acyltransferase activity"/>
    <property type="evidence" value="ECO:0007669"/>
    <property type="project" value="UniProtKB-KW"/>
</dbReference>
<dbReference type="EC" id="2.3.1.-" evidence="3"/>
<keyword evidence="2" id="KW-0677">Repeat</keyword>
<dbReference type="RefSeq" id="WP_406786062.1">
    <property type="nucleotide sequence ID" value="NZ_JBJIAA010000002.1"/>
</dbReference>
<evidence type="ECO:0000256" key="1">
    <source>
        <dbReference type="ARBA" id="ARBA00022679"/>
    </source>
</evidence>
<dbReference type="InterPro" id="IPR050179">
    <property type="entry name" value="Trans_hexapeptide_repeat"/>
</dbReference>
<gene>
    <name evidence="3" type="ORF">ACJDT4_03090</name>
</gene>
<proteinExistence type="predicted"/>
<dbReference type="InterPro" id="IPR011004">
    <property type="entry name" value="Trimer_LpxA-like_sf"/>
</dbReference>
<dbReference type="EMBL" id="JBJIAA010000002">
    <property type="protein sequence ID" value="MFL0249394.1"/>
    <property type="molecule type" value="Genomic_DNA"/>
</dbReference>
<dbReference type="PANTHER" id="PTHR43300">
    <property type="entry name" value="ACETYLTRANSFERASE"/>
    <property type="match status" value="1"/>
</dbReference>
<evidence type="ECO:0000313" key="3">
    <source>
        <dbReference type="EMBL" id="MFL0249394.1"/>
    </source>
</evidence>
<dbReference type="InterPro" id="IPR018357">
    <property type="entry name" value="Hexapep_transf_CS"/>
</dbReference>
<evidence type="ECO:0000256" key="2">
    <source>
        <dbReference type="ARBA" id="ARBA00022737"/>
    </source>
</evidence>
<sequence>MNEKPNAEKIYPRTKDFTTVYLKNVITNPNIIVGDFTMYNDFCNDPKDFQKNNVLYHYPYVNNDKLIIGKFCSIACNAKFIFNSANHTLNSLSTYPFPIFQDEWDSTMNITEAWDNKGDIVIGNDVWIGYDTVIMSGVHIGDGAIIGTRALVTKDVPPYAIVGGVPAKVIRKRFEDLVIDDLLKIKWWDWSIEKISEKLSDIRKGNLEKLKE</sequence>
<dbReference type="PANTHER" id="PTHR43300:SF11">
    <property type="entry name" value="ACETYLTRANSFERASE RV3034C-RELATED"/>
    <property type="match status" value="1"/>
</dbReference>
<dbReference type="CDD" id="cd03349">
    <property type="entry name" value="LbH_XAT"/>
    <property type="match status" value="1"/>
</dbReference>
<dbReference type="Pfam" id="PF00132">
    <property type="entry name" value="Hexapep"/>
    <property type="match status" value="1"/>
</dbReference>
<name>A0ABW8TA93_9CLOT</name>
<accession>A0ABW8TA93</accession>
<evidence type="ECO:0000313" key="4">
    <source>
        <dbReference type="Proteomes" id="UP001623592"/>
    </source>
</evidence>
<dbReference type="Proteomes" id="UP001623592">
    <property type="component" value="Unassembled WGS sequence"/>
</dbReference>
<reference evidence="3 4" key="1">
    <citation type="submission" date="2024-11" db="EMBL/GenBank/DDBJ databases">
        <authorList>
            <person name="Heng Y.C."/>
            <person name="Lim A.C.H."/>
            <person name="Lee J.K.Y."/>
            <person name="Kittelmann S."/>
        </authorList>
    </citation>
    <scope>NUCLEOTIDE SEQUENCE [LARGE SCALE GENOMIC DNA]</scope>
    <source>
        <strain evidence="3 4">WILCCON 0114</strain>
    </source>
</reference>
<keyword evidence="4" id="KW-1185">Reference proteome</keyword>
<dbReference type="PROSITE" id="PS00101">
    <property type="entry name" value="HEXAPEP_TRANSFERASES"/>
    <property type="match status" value="1"/>
</dbReference>
<organism evidence="3 4">
    <name type="scientific">Clostridium neuense</name>
    <dbReference type="NCBI Taxonomy" id="1728934"/>
    <lineage>
        <taxon>Bacteria</taxon>
        <taxon>Bacillati</taxon>
        <taxon>Bacillota</taxon>
        <taxon>Clostridia</taxon>
        <taxon>Eubacteriales</taxon>
        <taxon>Clostridiaceae</taxon>
        <taxon>Clostridium</taxon>
    </lineage>
</organism>
<keyword evidence="1 3" id="KW-0808">Transferase</keyword>
<comment type="caution">
    <text evidence="3">The sequence shown here is derived from an EMBL/GenBank/DDBJ whole genome shotgun (WGS) entry which is preliminary data.</text>
</comment>
<dbReference type="Gene3D" id="2.160.10.10">
    <property type="entry name" value="Hexapeptide repeat proteins"/>
    <property type="match status" value="1"/>
</dbReference>
<protein>
    <submittedName>
        <fullName evidence="3">CatB-related O-acetyltransferase</fullName>
        <ecNumber evidence="3">2.3.1.-</ecNumber>
    </submittedName>
</protein>